<evidence type="ECO:0000256" key="2">
    <source>
        <dbReference type="ARBA" id="ARBA00022764"/>
    </source>
</evidence>
<keyword evidence="2" id="KW-0574">Periplasm</keyword>
<dbReference type="OrthoDB" id="9766989at2"/>
<name>A0A0R3DNF2_9BRAD</name>
<dbReference type="Pfam" id="PF13416">
    <property type="entry name" value="SBP_bac_8"/>
    <property type="match status" value="1"/>
</dbReference>
<proteinExistence type="predicted"/>
<dbReference type="STRING" id="989370.AOQ71_17985"/>
<dbReference type="GO" id="GO:0030976">
    <property type="term" value="F:thiamine pyrophosphate binding"/>
    <property type="evidence" value="ECO:0007669"/>
    <property type="project" value="TreeGrafter"/>
</dbReference>
<dbReference type="GO" id="GO:0015888">
    <property type="term" value="P:thiamine transport"/>
    <property type="evidence" value="ECO:0007669"/>
    <property type="project" value="TreeGrafter"/>
</dbReference>
<dbReference type="AlphaFoldDB" id="A0A0R3DNF2"/>
<gene>
    <name evidence="3" type="ORF">AOQ71_17985</name>
</gene>
<keyword evidence="4" id="KW-1185">Reference proteome</keyword>
<protein>
    <submittedName>
        <fullName evidence="3">ABC transporter substrate-binding protein</fullName>
    </submittedName>
</protein>
<dbReference type="PANTHER" id="PTHR30006:SF2">
    <property type="entry name" value="ABC TRANSPORTER SUBSTRATE-BINDING PROTEIN"/>
    <property type="match status" value="1"/>
</dbReference>
<evidence type="ECO:0000313" key="3">
    <source>
        <dbReference type="EMBL" id="KRQ11323.1"/>
    </source>
</evidence>
<accession>A0A0R3DNF2</accession>
<organism evidence="3 4">
    <name type="scientific">Bradyrhizobium manausense</name>
    <dbReference type="NCBI Taxonomy" id="989370"/>
    <lineage>
        <taxon>Bacteria</taxon>
        <taxon>Pseudomonadati</taxon>
        <taxon>Pseudomonadota</taxon>
        <taxon>Alphaproteobacteria</taxon>
        <taxon>Hyphomicrobiales</taxon>
        <taxon>Nitrobacteraceae</taxon>
        <taxon>Bradyrhizobium</taxon>
    </lineage>
</organism>
<dbReference type="PANTHER" id="PTHR30006">
    <property type="entry name" value="THIAMINE-BINDING PERIPLASMIC PROTEIN-RELATED"/>
    <property type="match status" value="1"/>
</dbReference>
<dbReference type="GO" id="GO:0030288">
    <property type="term" value="C:outer membrane-bounded periplasmic space"/>
    <property type="evidence" value="ECO:0007669"/>
    <property type="project" value="TreeGrafter"/>
</dbReference>
<dbReference type="Gene3D" id="3.40.190.10">
    <property type="entry name" value="Periplasmic binding protein-like II"/>
    <property type="match status" value="2"/>
</dbReference>
<reference evidence="3 4" key="1">
    <citation type="submission" date="2015-09" db="EMBL/GenBank/DDBJ databases">
        <title>Draft Genome Sequence of Bradyrhizobium manausense Strain BR 3351T, a Novel Symbiotic Nitrogen-Fixing Alphaproteobacterium Isolated from Brazilian Amazon Rain Forest.</title>
        <authorList>
            <person name="De Araujo J.L."/>
            <person name="Zilli J.E."/>
        </authorList>
    </citation>
    <scope>NUCLEOTIDE SEQUENCE [LARGE SCALE GENOMIC DNA]</scope>
    <source>
        <strain evidence="3 4">BR3351</strain>
    </source>
</reference>
<dbReference type="GO" id="GO:0030975">
    <property type="term" value="F:thiamine binding"/>
    <property type="evidence" value="ECO:0007669"/>
    <property type="project" value="TreeGrafter"/>
</dbReference>
<dbReference type="InterPro" id="IPR006059">
    <property type="entry name" value="SBP"/>
</dbReference>
<sequence length="359" mass="39579">MEIGPMKLTRRTLIKAGASAVAFPTIISRSWAQDAKQLHVGVYNSALGKLIQKEVIPKFEAEFKCRVFTIEGATLSNIAALRATRDTPRFSMMMMDDVGIPQAKQEELIDKLDAAKIPNLAKVYPRYLFEDGYGVGFSISSAAMFINPQVTKPLESYEQIFDAKYRKQILLNTPKNTQSVLMLIVATALATGKPLKEAQYLVDGGWDKLASLKPNVLTIYDSEAQVLQVAQGQATIGGIEYSKAIYPHTAKGMPIDMTFPKEGAFTGINSMTLVKNAPEPDLACALINRILEPSVAKMLSEQTLSAPSVGGIDFKPETAKFLAYPDTKATDLGLFTPDWKFIVPRRGPWLERYNQVFTS</sequence>
<dbReference type="EMBL" id="LJYG01000080">
    <property type="protein sequence ID" value="KRQ11323.1"/>
    <property type="molecule type" value="Genomic_DNA"/>
</dbReference>
<evidence type="ECO:0000256" key="1">
    <source>
        <dbReference type="ARBA" id="ARBA00022729"/>
    </source>
</evidence>
<dbReference type="SUPFAM" id="SSF53850">
    <property type="entry name" value="Periplasmic binding protein-like II"/>
    <property type="match status" value="1"/>
</dbReference>
<keyword evidence="1" id="KW-0732">Signal</keyword>
<comment type="caution">
    <text evidence="3">The sequence shown here is derived from an EMBL/GenBank/DDBJ whole genome shotgun (WGS) entry which is preliminary data.</text>
</comment>
<evidence type="ECO:0000313" key="4">
    <source>
        <dbReference type="Proteomes" id="UP000051936"/>
    </source>
</evidence>
<dbReference type="Proteomes" id="UP000051936">
    <property type="component" value="Unassembled WGS sequence"/>
</dbReference>